<comment type="caution">
    <text evidence="2">The sequence shown here is derived from an EMBL/GenBank/DDBJ whole genome shotgun (WGS) entry which is preliminary data.</text>
</comment>
<sequence length="56" mass="6395">MFTHDAEFLLSVHRTHAAELRAEAAADRLARSLPHRSARGWLSRRHHAGRPGDSRR</sequence>
<name>A0ABX0Z7S5_9ACTN</name>
<accession>A0ABX0Z7S5</accession>
<reference evidence="2 3" key="1">
    <citation type="submission" date="2020-03" db="EMBL/GenBank/DDBJ databases">
        <title>WGS of actinomycetes isolated from Thailand.</title>
        <authorList>
            <person name="Thawai C."/>
        </authorList>
    </citation>
    <scope>NUCLEOTIDE SEQUENCE [LARGE SCALE GENOMIC DNA]</scope>
    <source>
        <strain evidence="2 3">HSS6-12</strain>
    </source>
</reference>
<dbReference type="EMBL" id="JAATEO010000012">
    <property type="protein sequence ID" value="NJP33014.1"/>
    <property type="molecule type" value="Genomic_DNA"/>
</dbReference>
<proteinExistence type="predicted"/>
<feature type="region of interest" description="Disordered" evidence="1">
    <location>
        <begin position="36"/>
        <end position="56"/>
    </location>
</feature>
<dbReference type="RefSeq" id="WP_168001383.1">
    <property type="nucleotide sequence ID" value="NZ_JAATEO010000012.1"/>
</dbReference>
<evidence type="ECO:0000313" key="3">
    <source>
        <dbReference type="Proteomes" id="UP000783871"/>
    </source>
</evidence>
<protein>
    <submittedName>
        <fullName evidence="2">Uncharacterized protein</fullName>
    </submittedName>
</protein>
<keyword evidence="3" id="KW-1185">Reference proteome</keyword>
<evidence type="ECO:0000313" key="2">
    <source>
        <dbReference type="EMBL" id="NJP33014.1"/>
    </source>
</evidence>
<gene>
    <name evidence="2" type="ORF">HCJ94_13700</name>
</gene>
<dbReference type="Proteomes" id="UP000783871">
    <property type="component" value="Unassembled WGS sequence"/>
</dbReference>
<feature type="compositionally biased region" description="Basic residues" evidence="1">
    <location>
        <begin position="36"/>
        <end position="49"/>
    </location>
</feature>
<evidence type="ECO:0000256" key="1">
    <source>
        <dbReference type="SAM" id="MobiDB-lite"/>
    </source>
</evidence>
<organism evidence="2 3">
    <name type="scientific">Micromonospora thermarum</name>
    <dbReference type="NCBI Taxonomy" id="2720024"/>
    <lineage>
        <taxon>Bacteria</taxon>
        <taxon>Bacillati</taxon>
        <taxon>Actinomycetota</taxon>
        <taxon>Actinomycetes</taxon>
        <taxon>Micromonosporales</taxon>
        <taxon>Micromonosporaceae</taxon>
        <taxon>Micromonospora</taxon>
    </lineage>
</organism>